<dbReference type="Gene3D" id="2.30.29.30">
    <property type="entry name" value="Pleckstrin-homology domain (PH domain)/Phosphotyrosine-binding domain (PTB)"/>
    <property type="match status" value="1"/>
</dbReference>
<evidence type="ECO:0000313" key="3">
    <source>
        <dbReference type="WBParaSite" id="Hba_11700"/>
    </source>
</evidence>
<keyword evidence="2" id="KW-1185">Reference proteome</keyword>
<accession>A0A1I7X2J0</accession>
<organism evidence="2 3">
    <name type="scientific">Heterorhabditis bacteriophora</name>
    <name type="common">Entomopathogenic nematode worm</name>
    <dbReference type="NCBI Taxonomy" id="37862"/>
    <lineage>
        <taxon>Eukaryota</taxon>
        <taxon>Metazoa</taxon>
        <taxon>Ecdysozoa</taxon>
        <taxon>Nematoda</taxon>
        <taxon>Chromadorea</taxon>
        <taxon>Rhabditida</taxon>
        <taxon>Rhabditina</taxon>
        <taxon>Rhabditomorpha</taxon>
        <taxon>Strongyloidea</taxon>
        <taxon>Heterorhabditidae</taxon>
        <taxon>Heterorhabditis</taxon>
    </lineage>
</organism>
<dbReference type="InterPro" id="IPR011993">
    <property type="entry name" value="PH-like_dom_sf"/>
</dbReference>
<reference evidence="3" key="1">
    <citation type="submission" date="2016-11" db="UniProtKB">
        <authorList>
            <consortium name="WormBaseParasite"/>
        </authorList>
    </citation>
    <scope>IDENTIFICATION</scope>
</reference>
<dbReference type="InterPro" id="IPR000095">
    <property type="entry name" value="CRIB_dom"/>
</dbReference>
<sequence length="403" mass="46512">MSEDPSLYELTEVYAIPMSVRAHILSNNNIEKTRKTVRPPNNISDHLSTGEKQSIFAYLGNRARKMRSGKRRKLESYVISKIITLTRGIDFETRATSHPHFVIFVVETSSREVYGLNFYDVEEARSFHETVTTQRIIKMERRKNRMMSQGSIPKRRAPSPPKIGVISSDTFIIYFSKYLTSSICSLQLRCNYDTLVHLSKSYYGIQLLNIAEGSLFGFLTIRRKKKKRANIQISEPTDFHHLEHIGLDSLSPDQKETFSELVREVDRNSIRPTELFVRGQPSALADTRSSLMFSNKQQRRTPREIKKGSTNKVSYLSHCRSRSLNNNFSNIFQKNEYDNLQINPVTFKSNSTYDDLLNPDWDSAPVYSIPYNNSFLLEPAPQCEKLKIEQPVTDKPTQVCFEI</sequence>
<dbReference type="PROSITE" id="PS50108">
    <property type="entry name" value="CRIB"/>
    <property type="match status" value="1"/>
</dbReference>
<evidence type="ECO:0000313" key="2">
    <source>
        <dbReference type="Proteomes" id="UP000095283"/>
    </source>
</evidence>
<evidence type="ECO:0000259" key="1">
    <source>
        <dbReference type="PROSITE" id="PS50108"/>
    </source>
</evidence>
<feature type="domain" description="CRIB" evidence="1">
    <location>
        <begin position="233"/>
        <end position="246"/>
    </location>
</feature>
<name>A0A1I7X2J0_HETBA</name>
<dbReference type="WBParaSite" id="Hba_11700">
    <property type="protein sequence ID" value="Hba_11700"/>
    <property type="gene ID" value="Hba_11700"/>
</dbReference>
<dbReference type="Proteomes" id="UP000095283">
    <property type="component" value="Unplaced"/>
</dbReference>
<proteinExistence type="predicted"/>
<dbReference type="AlphaFoldDB" id="A0A1I7X2J0"/>
<protein>
    <submittedName>
        <fullName evidence="3">CRIB domain-containing protein</fullName>
    </submittedName>
</protein>